<keyword evidence="2" id="KW-1185">Reference proteome</keyword>
<gene>
    <name evidence="1" type="ORF">LTR36_004880</name>
</gene>
<reference evidence="1 2" key="1">
    <citation type="submission" date="2021-11" db="EMBL/GenBank/DDBJ databases">
        <title>Black yeast isolated from Biological Soil Crust.</title>
        <authorList>
            <person name="Kurbessoian T."/>
        </authorList>
    </citation>
    <scope>NUCLEOTIDE SEQUENCE [LARGE SCALE GENOMIC DNA]</scope>
    <source>
        <strain evidence="1 2">CCFEE 5522</strain>
    </source>
</reference>
<evidence type="ECO:0000313" key="2">
    <source>
        <dbReference type="Proteomes" id="UP001324427"/>
    </source>
</evidence>
<protein>
    <submittedName>
        <fullName evidence="1">Uncharacterized protein</fullName>
    </submittedName>
</protein>
<dbReference type="Proteomes" id="UP001324427">
    <property type="component" value="Unassembled WGS sequence"/>
</dbReference>
<organism evidence="1 2">
    <name type="scientific">Oleoguttula mirabilis</name>
    <dbReference type="NCBI Taxonomy" id="1507867"/>
    <lineage>
        <taxon>Eukaryota</taxon>
        <taxon>Fungi</taxon>
        <taxon>Dikarya</taxon>
        <taxon>Ascomycota</taxon>
        <taxon>Pezizomycotina</taxon>
        <taxon>Dothideomycetes</taxon>
        <taxon>Dothideomycetidae</taxon>
        <taxon>Mycosphaerellales</taxon>
        <taxon>Teratosphaeriaceae</taxon>
        <taxon>Oleoguttula</taxon>
    </lineage>
</organism>
<proteinExistence type="predicted"/>
<comment type="caution">
    <text evidence="1">The sequence shown here is derived from an EMBL/GenBank/DDBJ whole genome shotgun (WGS) entry which is preliminary data.</text>
</comment>
<dbReference type="EMBL" id="JAVFHQ010000029">
    <property type="protein sequence ID" value="KAK4543847.1"/>
    <property type="molecule type" value="Genomic_DNA"/>
</dbReference>
<sequence>MAHQPAYSPLAPSSSPPPARLAISATAYAKATVAGAGPAVQILDVESDLPQAQTKKLFLTIELPPQYICSGWFIRMPELENLIVHLRFESLPEVLDSRDGRDWAEAVNVAVREISKTGRGWKRVLLTDGIKWPTPTLVDAETLAALLEARDAKSFGSDDVVPQYGSAGPASVATKALWNGWTVGLV</sequence>
<evidence type="ECO:0000313" key="1">
    <source>
        <dbReference type="EMBL" id="KAK4543847.1"/>
    </source>
</evidence>
<accession>A0AAV9JFL1</accession>
<name>A0AAV9JFL1_9PEZI</name>
<dbReference type="AlphaFoldDB" id="A0AAV9JFL1"/>